<dbReference type="EC" id="3.1.4.4" evidence="3"/>
<dbReference type="AlphaFoldDB" id="A0A7W7ZQU7"/>
<dbReference type="CDD" id="cd09128">
    <property type="entry name" value="PLDc_unchar1_2"/>
    <property type="match status" value="1"/>
</dbReference>
<name>A0A7W7ZQU7_9BACT</name>
<dbReference type="Pfam" id="PF13091">
    <property type="entry name" value="PLDc_2"/>
    <property type="match status" value="2"/>
</dbReference>
<keyword evidence="5" id="KW-0442">Lipid degradation</keyword>
<feature type="domain" description="PLD phosphodiesterase" evidence="8">
    <location>
        <begin position="108"/>
        <end position="135"/>
    </location>
</feature>
<protein>
    <recommendedName>
        <fullName evidence="3">phospholipase D</fullName>
        <ecNumber evidence="3">3.1.4.4</ecNumber>
    </recommendedName>
</protein>
<dbReference type="Gene3D" id="3.30.870.10">
    <property type="entry name" value="Endonuclease Chain A"/>
    <property type="match status" value="2"/>
</dbReference>
<comment type="similarity">
    <text evidence="2">Belongs to the phospholipase D family.</text>
</comment>
<evidence type="ECO:0000256" key="4">
    <source>
        <dbReference type="ARBA" id="ARBA00022801"/>
    </source>
</evidence>
<comment type="catalytic activity">
    <reaction evidence="1">
        <text>a 1,2-diacyl-sn-glycero-3-phosphocholine + H2O = a 1,2-diacyl-sn-glycero-3-phosphate + choline + H(+)</text>
        <dbReference type="Rhea" id="RHEA:14445"/>
        <dbReference type="ChEBI" id="CHEBI:15354"/>
        <dbReference type="ChEBI" id="CHEBI:15377"/>
        <dbReference type="ChEBI" id="CHEBI:15378"/>
        <dbReference type="ChEBI" id="CHEBI:57643"/>
        <dbReference type="ChEBI" id="CHEBI:58608"/>
        <dbReference type="EC" id="3.1.4.4"/>
    </reaction>
</comment>
<dbReference type="EMBL" id="JACHIO010000009">
    <property type="protein sequence ID" value="MBB5064124.1"/>
    <property type="molecule type" value="Genomic_DNA"/>
</dbReference>
<dbReference type="RefSeq" id="WP_184255770.1">
    <property type="nucleotide sequence ID" value="NZ_JACHIO010000009.1"/>
</dbReference>
<evidence type="ECO:0000256" key="1">
    <source>
        <dbReference type="ARBA" id="ARBA00000798"/>
    </source>
</evidence>
<feature type="signal peptide" evidence="7">
    <location>
        <begin position="1"/>
        <end position="24"/>
    </location>
</feature>
<organism evidence="9 10">
    <name type="scientific">Granulicella mallensis</name>
    <dbReference type="NCBI Taxonomy" id="940614"/>
    <lineage>
        <taxon>Bacteria</taxon>
        <taxon>Pseudomonadati</taxon>
        <taxon>Acidobacteriota</taxon>
        <taxon>Terriglobia</taxon>
        <taxon>Terriglobales</taxon>
        <taxon>Acidobacteriaceae</taxon>
        <taxon>Granulicella</taxon>
    </lineage>
</organism>
<sequence>MKYTPFRIVLLSLAATLLTSAAHSQTIITEPDQGFTPIYNFINTATRTLDMTMYELVDTTAEKDLAALAKKGVTVRVILDQNLEKSSNTTAYNYLNENGVSVHWANPTYSATHQKTITVDGDSSMILTANLTSEYYSTTRDFAVIDTNQTNVAAIEKVFNADFTNATVTPSTAYSLIWSPTDSSTDLVAIINGATQSLTVENEEMSDSTIVTALENAAKRGVVVKVIMTNDDNEYESEFNALNKAGVQIRTYKDTSTTLYIHAKVILADYGVSGAEKIFVGSENFSVASLTKNRELGLTMATASILETFNTVLTSDFTGGTAWTTT</sequence>
<evidence type="ECO:0000256" key="6">
    <source>
        <dbReference type="ARBA" id="ARBA00023098"/>
    </source>
</evidence>
<keyword evidence="4" id="KW-0378">Hydrolase</keyword>
<evidence type="ECO:0000313" key="10">
    <source>
        <dbReference type="Proteomes" id="UP000584867"/>
    </source>
</evidence>
<dbReference type="PANTHER" id="PTHR43856">
    <property type="entry name" value="CARDIOLIPIN HYDROLASE"/>
    <property type="match status" value="1"/>
</dbReference>
<dbReference type="Proteomes" id="UP000584867">
    <property type="component" value="Unassembled WGS sequence"/>
</dbReference>
<proteinExistence type="inferred from homology"/>
<evidence type="ECO:0000256" key="3">
    <source>
        <dbReference type="ARBA" id="ARBA00012027"/>
    </source>
</evidence>
<feature type="domain" description="PLD phosphodiesterase" evidence="8">
    <location>
        <begin position="257"/>
        <end position="289"/>
    </location>
</feature>
<evidence type="ECO:0000256" key="2">
    <source>
        <dbReference type="ARBA" id="ARBA00008664"/>
    </source>
</evidence>
<dbReference type="PANTHER" id="PTHR43856:SF1">
    <property type="entry name" value="MITOCHONDRIAL CARDIOLIPIN HYDROLASE"/>
    <property type="match status" value="1"/>
</dbReference>
<dbReference type="CDD" id="cd09127">
    <property type="entry name" value="PLDc_unchar1_1"/>
    <property type="match status" value="1"/>
</dbReference>
<dbReference type="InterPro" id="IPR001736">
    <property type="entry name" value="PLipase_D/transphosphatidylase"/>
</dbReference>
<evidence type="ECO:0000256" key="7">
    <source>
        <dbReference type="SAM" id="SignalP"/>
    </source>
</evidence>
<dbReference type="InterPro" id="IPR025202">
    <property type="entry name" value="PLD-like_dom"/>
</dbReference>
<dbReference type="InterPro" id="IPR051406">
    <property type="entry name" value="PLD_domain"/>
</dbReference>
<evidence type="ECO:0000313" key="9">
    <source>
        <dbReference type="EMBL" id="MBB5064124.1"/>
    </source>
</evidence>
<comment type="caution">
    <text evidence="9">The sequence shown here is derived from an EMBL/GenBank/DDBJ whole genome shotgun (WGS) entry which is preliminary data.</text>
</comment>
<dbReference type="GO" id="GO:0006793">
    <property type="term" value="P:phosphorus metabolic process"/>
    <property type="evidence" value="ECO:0007669"/>
    <property type="project" value="UniProtKB-ARBA"/>
</dbReference>
<gene>
    <name evidence="9" type="ORF">HDF15_002475</name>
</gene>
<dbReference type="GO" id="GO:0016042">
    <property type="term" value="P:lipid catabolic process"/>
    <property type="evidence" value="ECO:0007669"/>
    <property type="project" value="UniProtKB-KW"/>
</dbReference>
<dbReference type="SUPFAM" id="SSF56024">
    <property type="entry name" value="Phospholipase D/nuclease"/>
    <property type="match status" value="2"/>
</dbReference>
<evidence type="ECO:0000256" key="5">
    <source>
        <dbReference type="ARBA" id="ARBA00022963"/>
    </source>
</evidence>
<dbReference type="GO" id="GO:0004630">
    <property type="term" value="F:phospholipase D activity"/>
    <property type="evidence" value="ECO:0007669"/>
    <property type="project" value="UniProtKB-EC"/>
</dbReference>
<reference evidence="9 10" key="1">
    <citation type="submission" date="2020-08" db="EMBL/GenBank/DDBJ databases">
        <title>Genomic Encyclopedia of Type Strains, Phase IV (KMG-V): Genome sequencing to study the core and pangenomes of soil and plant-associated prokaryotes.</title>
        <authorList>
            <person name="Whitman W."/>
        </authorList>
    </citation>
    <scope>NUCLEOTIDE SEQUENCE [LARGE SCALE GENOMIC DNA]</scope>
    <source>
        <strain evidence="9 10">X5P3</strain>
    </source>
</reference>
<keyword evidence="6" id="KW-0443">Lipid metabolism</keyword>
<keyword evidence="7" id="KW-0732">Signal</keyword>
<feature type="chain" id="PRO_5031474388" description="phospholipase D" evidence="7">
    <location>
        <begin position="25"/>
        <end position="326"/>
    </location>
</feature>
<dbReference type="PROSITE" id="PS50035">
    <property type="entry name" value="PLD"/>
    <property type="match status" value="2"/>
</dbReference>
<dbReference type="GO" id="GO:0016891">
    <property type="term" value="F:RNA endonuclease activity producing 5'-phosphomonoesters, hydrolytic mechanism"/>
    <property type="evidence" value="ECO:0007669"/>
    <property type="project" value="TreeGrafter"/>
</dbReference>
<accession>A0A7W7ZQU7</accession>
<evidence type="ECO:0000259" key="8">
    <source>
        <dbReference type="PROSITE" id="PS50035"/>
    </source>
</evidence>